<name>A0ABP7UXM5_9BACT</name>
<accession>A0ABP7UXM5</accession>
<dbReference type="RefSeq" id="WP_345059599.1">
    <property type="nucleotide sequence ID" value="NZ_BAABDK010000035.1"/>
</dbReference>
<feature type="transmembrane region" description="Helical" evidence="1">
    <location>
        <begin position="78"/>
        <end position="108"/>
    </location>
</feature>
<dbReference type="EMBL" id="BAABDK010000035">
    <property type="protein sequence ID" value="GAA4054859.1"/>
    <property type="molecule type" value="Genomic_DNA"/>
</dbReference>
<keyword evidence="3" id="KW-1185">Reference proteome</keyword>
<reference evidence="3" key="1">
    <citation type="journal article" date="2019" name="Int. J. Syst. Evol. Microbiol.">
        <title>The Global Catalogue of Microorganisms (GCM) 10K type strain sequencing project: providing services to taxonomists for standard genome sequencing and annotation.</title>
        <authorList>
            <consortium name="The Broad Institute Genomics Platform"/>
            <consortium name="The Broad Institute Genome Sequencing Center for Infectious Disease"/>
            <person name="Wu L."/>
            <person name="Ma J."/>
        </authorList>
    </citation>
    <scope>NUCLEOTIDE SEQUENCE [LARGE SCALE GENOMIC DNA]</scope>
    <source>
        <strain evidence="3">JCM 17225</strain>
    </source>
</reference>
<evidence type="ECO:0000313" key="3">
    <source>
        <dbReference type="Proteomes" id="UP001501469"/>
    </source>
</evidence>
<evidence type="ECO:0000313" key="2">
    <source>
        <dbReference type="EMBL" id="GAA4054859.1"/>
    </source>
</evidence>
<feature type="transmembrane region" description="Helical" evidence="1">
    <location>
        <begin position="128"/>
        <end position="150"/>
    </location>
</feature>
<comment type="caution">
    <text evidence="2">The sequence shown here is derived from an EMBL/GenBank/DDBJ whole genome shotgun (WGS) entry which is preliminary data.</text>
</comment>
<evidence type="ECO:0000256" key="1">
    <source>
        <dbReference type="SAM" id="Phobius"/>
    </source>
</evidence>
<feature type="transmembrane region" description="Helical" evidence="1">
    <location>
        <begin position="12"/>
        <end position="30"/>
    </location>
</feature>
<feature type="transmembrane region" description="Helical" evidence="1">
    <location>
        <begin position="42"/>
        <end position="66"/>
    </location>
</feature>
<evidence type="ECO:0008006" key="4">
    <source>
        <dbReference type="Google" id="ProtNLM"/>
    </source>
</evidence>
<dbReference type="Proteomes" id="UP001501469">
    <property type="component" value="Unassembled WGS sequence"/>
</dbReference>
<keyword evidence="1" id="KW-0472">Membrane</keyword>
<keyword evidence="1" id="KW-1133">Transmembrane helix</keyword>
<sequence length="220" mass="23147">MNAQLKSPEGTSFMLGTALMIITMLAHPHAGSLAGLLSVPPIVFAMNIFTHSMGLLSVPFVLLGAWQLTRRLATPTAALAFIAMCGGMVAIVSAMTMDGLVVSALVAAAKRPGAIAGQLATLLAYNTAVIQSFSLVYVVAVSVAVLTWSVGILRSKVLPKWIGYYGVLMALAVALTMLNGIALVDFIGIKLFVFGFVSWTLLMGIWLRKPAPLQLDAITA</sequence>
<organism evidence="2 3">
    <name type="scientific">Hymenobacter glaciei</name>
    <dbReference type="NCBI Taxonomy" id="877209"/>
    <lineage>
        <taxon>Bacteria</taxon>
        <taxon>Pseudomonadati</taxon>
        <taxon>Bacteroidota</taxon>
        <taxon>Cytophagia</taxon>
        <taxon>Cytophagales</taxon>
        <taxon>Hymenobacteraceae</taxon>
        <taxon>Hymenobacter</taxon>
    </lineage>
</organism>
<proteinExistence type="predicted"/>
<protein>
    <recommendedName>
        <fullName evidence="4">DUF4386 domain-containing protein</fullName>
    </recommendedName>
</protein>
<gene>
    <name evidence="2" type="ORF">GCM10022409_47470</name>
</gene>
<feature type="transmembrane region" description="Helical" evidence="1">
    <location>
        <begin position="187"/>
        <end position="207"/>
    </location>
</feature>
<keyword evidence="1" id="KW-0812">Transmembrane</keyword>
<feature type="transmembrane region" description="Helical" evidence="1">
    <location>
        <begin position="162"/>
        <end position="181"/>
    </location>
</feature>